<dbReference type="Proteomes" id="UP000799766">
    <property type="component" value="Unassembled WGS sequence"/>
</dbReference>
<feature type="compositionally biased region" description="Basic and acidic residues" evidence="1">
    <location>
        <begin position="171"/>
        <end position="181"/>
    </location>
</feature>
<dbReference type="AlphaFoldDB" id="A0A6A6NLX2"/>
<accession>A0A6A6NLX2</accession>
<sequence length="360" mass="37674">MTEIVKKRGRPRKNPPSSSAPATAAADVSKAPDAAGTAAAKKTTRKVSTRAQAGSGLGASDAGLPPPGKPAATATAKKAVKKEGARSNGGGIEADKAEKAGKADKAEVVDKVDKVETVDKAQMADKADEADRADKAHRVDYKVDRAAIENSRILKEVVATQEAAAATAEEAAVKEVPRGEDAPMSTRQGAEPESTPSLLPKYPALASTLKVPETKPLSNGSVRAVPVIPESSAPREAMAQQRPARPQQNRPLSAQRPPPPSAPNRAGGPPNPGRGPRVGPDAKPQLPPNYNSTARKITTLMVGIPFAIVLSYHLYGRLYLGVEQKKLVHPEADPAQPKTGILAPHAADYQSKFKTEEPES</sequence>
<dbReference type="OrthoDB" id="3784821at2759"/>
<feature type="compositionally biased region" description="Low complexity" evidence="1">
    <location>
        <begin position="49"/>
        <end position="63"/>
    </location>
</feature>
<proteinExistence type="predicted"/>
<organism evidence="2 3">
    <name type="scientific">Lineolata rhizophorae</name>
    <dbReference type="NCBI Taxonomy" id="578093"/>
    <lineage>
        <taxon>Eukaryota</taxon>
        <taxon>Fungi</taxon>
        <taxon>Dikarya</taxon>
        <taxon>Ascomycota</taxon>
        <taxon>Pezizomycotina</taxon>
        <taxon>Dothideomycetes</taxon>
        <taxon>Dothideomycetes incertae sedis</taxon>
        <taxon>Lineolatales</taxon>
        <taxon>Lineolataceae</taxon>
        <taxon>Lineolata</taxon>
    </lineage>
</organism>
<dbReference type="EMBL" id="MU001711">
    <property type="protein sequence ID" value="KAF2452334.1"/>
    <property type="molecule type" value="Genomic_DNA"/>
</dbReference>
<feature type="compositionally biased region" description="Low complexity" evidence="1">
    <location>
        <begin position="15"/>
        <end position="41"/>
    </location>
</feature>
<feature type="compositionally biased region" description="Low complexity" evidence="1">
    <location>
        <begin position="234"/>
        <end position="255"/>
    </location>
</feature>
<name>A0A6A6NLX2_9PEZI</name>
<gene>
    <name evidence="2" type="ORF">BDY21DRAFT_174165</name>
</gene>
<feature type="compositionally biased region" description="Basic and acidic residues" evidence="1">
    <location>
        <begin position="93"/>
        <end position="138"/>
    </location>
</feature>
<feature type="region of interest" description="Disordered" evidence="1">
    <location>
        <begin position="1"/>
        <end position="138"/>
    </location>
</feature>
<protein>
    <submittedName>
        <fullName evidence="2">Uncharacterized protein</fullName>
    </submittedName>
</protein>
<evidence type="ECO:0000256" key="1">
    <source>
        <dbReference type="SAM" id="MobiDB-lite"/>
    </source>
</evidence>
<reference evidence="2" key="1">
    <citation type="journal article" date="2020" name="Stud. Mycol.">
        <title>101 Dothideomycetes genomes: a test case for predicting lifestyles and emergence of pathogens.</title>
        <authorList>
            <person name="Haridas S."/>
            <person name="Albert R."/>
            <person name="Binder M."/>
            <person name="Bloem J."/>
            <person name="Labutti K."/>
            <person name="Salamov A."/>
            <person name="Andreopoulos B."/>
            <person name="Baker S."/>
            <person name="Barry K."/>
            <person name="Bills G."/>
            <person name="Bluhm B."/>
            <person name="Cannon C."/>
            <person name="Castanera R."/>
            <person name="Culley D."/>
            <person name="Daum C."/>
            <person name="Ezra D."/>
            <person name="Gonzalez J."/>
            <person name="Henrissat B."/>
            <person name="Kuo A."/>
            <person name="Liang C."/>
            <person name="Lipzen A."/>
            <person name="Lutzoni F."/>
            <person name="Magnuson J."/>
            <person name="Mondo S."/>
            <person name="Nolan M."/>
            <person name="Ohm R."/>
            <person name="Pangilinan J."/>
            <person name="Park H.-J."/>
            <person name="Ramirez L."/>
            <person name="Alfaro M."/>
            <person name="Sun H."/>
            <person name="Tritt A."/>
            <person name="Yoshinaga Y."/>
            <person name="Zwiers L.-H."/>
            <person name="Turgeon B."/>
            <person name="Goodwin S."/>
            <person name="Spatafora J."/>
            <person name="Crous P."/>
            <person name="Grigoriev I."/>
        </authorList>
    </citation>
    <scope>NUCLEOTIDE SEQUENCE</scope>
    <source>
        <strain evidence="2">ATCC 16933</strain>
    </source>
</reference>
<feature type="compositionally biased region" description="Low complexity" evidence="1">
    <location>
        <begin position="263"/>
        <end position="279"/>
    </location>
</feature>
<keyword evidence="3" id="KW-1185">Reference proteome</keyword>
<evidence type="ECO:0000313" key="3">
    <source>
        <dbReference type="Proteomes" id="UP000799766"/>
    </source>
</evidence>
<feature type="region of interest" description="Disordered" evidence="1">
    <location>
        <begin position="163"/>
        <end position="290"/>
    </location>
</feature>
<evidence type="ECO:0000313" key="2">
    <source>
        <dbReference type="EMBL" id="KAF2452334.1"/>
    </source>
</evidence>